<dbReference type="EMBL" id="CP075145">
    <property type="protein sequence ID" value="QWJ71917.1"/>
    <property type="molecule type" value="Genomic_DNA"/>
</dbReference>
<reference evidence="1" key="1">
    <citation type="submission" date="2018-07" db="EMBL/GenBank/DDBJ databases">
        <authorList>
            <consortium name="GenomeTrakr network: Whole genome sequencing for foodborne pathogen traceback"/>
        </authorList>
    </citation>
    <scope>NUCLEOTIDE SEQUENCE</scope>
    <source>
        <plasmid evidence="1">pCFSAN030538</plasmid>
    </source>
</reference>
<gene>
    <name evidence="1" type="ORF">ABB53_023385</name>
</gene>
<sequence length="94" mass="10672">MKNETVFFMGYNMATTSWSSLFYLRLSIVGREPKVRSDMMNIPQLKALQQYYADGLAKHATLRAPSNFQHHLQTILFGHHLRVTEMRAGAGVSG</sequence>
<reference evidence="1" key="2">
    <citation type="submission" date="2021-05" db="EMBL/GenBank/DDBJ databases">
        <title>Whole genome PacBio Sequel sequence of Salmonella enterica subsp. enterica.</title>
        <authorList>
            <person name="Hoffmann M."/>
            <person name="Balkey M."/>
            <person name="Luo Y."/>
        </authorList>
    </citation>
    <scope>NUCLEOTIDE SEQUENCE</scope>
    <source>
        <plasmid evidence="1">pCFSAN030538</plasmid>
    </source>
</reference>
<proteinExistence type="predicted"/>
<evidence type="ECO:0000313" key="1">
    <source>
        <dbReference type="EMBL" id="QWJ71917.1"/>
    </source>
</evidence>
<accession>A0A8F0D3M2</accession>
<name>A0A8F0D3M2_SALDZ</name>
<protein>
    <submittedName>
        <fullName evidence="1">Uncharacterized protein</fullName>
    </submittedName>
</protein>
<keyword evidence="1" id="KW-0614">Plasmid</keyword>
<organism evidence="1">
    <name type="scientific">Salmonella diarizonae</name>
    <dbReference type="NCBI Taxonomy" id="59204"/>
    <lineage>
        <taxon>Bacteria</taxon>
        <taxon>Pseudomonadati</taxon>
        <taxon>Pseudomonadota</taxon>
        <taxon>Gammaproteobacteria</taxon>
        <taxon>Enterobacterales</taxon>
        <taxon>Enterobacteriaceae</taxon>
        <taxon>Salmonella</taxon>
    </lineage>
</organism>
<dbReference type="AlphaFoldDB" id="A0A8F0D3M2"/>
<geneLocation type="plasmid" evidence="1">
    <name>pCFSAN030538</name>
</geneLocation>